<dbReference type="EMBL" id="JAYWIO010000003">
    <property type="protein sequence ID" value="KAK7276205.1"/>
    <property type="molecule type" value="Genomic_DNA"/>
</dbReference>
<feature type="region of interest" description="Disordered" evidence="1">
    <location>
        <begin position="73"/>
        <end position="125"/>
    </location>
</feature>
<name>A0AAN9IGC7_CROPI</name>
<proteinExistence type="predicted"/>
<evidence type="ECO:0000313" key="3">
    <source>
        <dbReference type="Proteomes" id="UP001372338"/>
    </source>
</evidence>
<gene>
    <name evidence="2" type="ORF">RIF29_17341</name>
</gene>
<evidence type="ECO:0000256" key="1">
    <source>
        <dbReference type="SAM" id="MobiDB-lite"/>
    </source>
</evidence>
<accession>A0AAN9IGC7</accession>
<dbReference type="AlphaFoldDB" id="A0AAN9IGC7"/>
<protein>
    <submittedName>
        <fullName evidence="2">Uncharacterized protein</fullName>
    </submittedName>
</protein>
<dbReference type="PANTHER" id="PTHR31065">
    <property type="entry name" value="PLATZ TRANSCRIPTION FACTOR FAMILY PROTEIN"/>
    <property type="match status" value="1"/>
</dbReference>
<dbReference type="Proteomes" id="UP001372338">
    <property type="component" value="Unassembled WGS sequence"/>
</dbReference>
<keyword evidence="3" id="KW-1185">Reference proteome</keyword>
<organism evidence="2 3">
    <name type="scientific">Crotalaria pallida</name>
    <name type="common">Smooth rattlebox</name>
    <name type="synonym">Crotalaria striata</name>
    <dbReference type="NCBI Taxonomy" id="3830"/>
    <lineage>
        <taxon>Eukaryota</taxon>
        <taxon>Viridiplantae</taxon>
        <taxon>Streptophyta</taxon>
        <taxon>Embryophyta</taxon>
        <taxon>Tracheophyta</taxon>
        <taxon>Spermatophyta</taxon>
        <taxon>Magnoliopsida</taxon>
        <taxon>eudicotyledons</taxon>
        <taxon>Gunneridae</taxon>
        <taxon>Pentapetalae</taxon>
        <taxon>rosids</taxon>
        <taxon>fabids</taxon>
        <taxon>Fabales</taxon>
        <taxon>Fabaceae</taxon>
        <taxon>Papilionoideae</taxon>
        <taxon>50 kb inversion clade</taxon>
        <taxon>genistoids sensu lato</taxon>
        <taxon>core genistoids</taxon>
        <taxon>Crotalarieae</taxon>
        <taxon>Crotalaria</taxon>
    </lineage>
</organism>
<sequence>MSGSSSRKVNKPYKCNKNLVIPLNPLPHNGSALNPEAMSCTICNRKLTEPHLYIYCSISCKVKAVLDKADDSVPPFISIQSPPPHEVQEEETTEEPQKEETPPPPKPESLRKRKRKGTPHRAPFF</sequence>
<comment type="caution">
    <text evidence="2">The sequence shown here is derived from an EMBL/GenBank/DDBJ whole genome shotgun (WGS) entry which is preliminary data.</text>
</comment>
<evidence type="ECO:0000313" key="2">
    <source>
        <dbReference type="EMBL" id="KAK7276205.1"/>
    </source>
</evidence>
<dbReference type="Pfam" id="PF04640">
    <property type="entry name" value="PLATZ"/>
    <property type="match status" value="1"/>
</dbReference>
<dbReference type="InterPro" id="IPR006734">
    <property type="entry name" value="PLATZ"/>
</dbReference>
<reference evidence="2 3" key="1">
    <citation type="submission" date="2024-01" db="EMBL/GenBank/DDBJ databases">
        <title>The genomes of 5 underutilized Papilionoideae crops provide insights into root nodulation and disease resistanc.</title>
        <authorList>
            <person name="Yuan L."/>
        </authorList>
    </citation>
    <scope>NUCLEOTIDE SEQUENCE [LARGE SCALE GENOMIC DNA]</scope>
    <source>
        <strain evidence="2">ZHUSHIDOU_FW_LH</strain>
        <tissue evidence="2">Leaf</tissue>
    </source>
</reference>
<dbReference type="PANTHER" id="PTHR31065:SF9">
    <property type="entry name" value="TRANSCRIPTION FACTOR FAMILY PROTEIN, PUTATIVE-RELATED"/>
    <property type="match status" value="1"/>
</dbReference>